<sequence length="321" mass="35745">MTLQAHSSSAPASIKLKKSLMRTSTRFHERLASMPSDPADPEGVKELVVVALGAFERYYVCWRNQVGRYRQDSYGLPESLRQWLFPPGGGSRHLQTLQIVFGRGDEFFASDKDGKLENKDTDLREKIPWADSLVEKTGRPLLRRSTTLSLVRPTSDPSLNHLGPITEAPSRYSSPTFSSSRRRPQRISCMAGALPLDRMKSSREVKPRSEDAAPKFPYVNAGVQTDPEPTESLPSLQEDSSDTSVSSPLSSRSSAAEVATPVAIASPAPNPVVMGRMLDYFNAPKYQLGDALRTTYCHQLSFPEHSLHETWRSVLDRRRTV</sequence>
<name>A0A6A6QNU1_9PEZI</name>
<dbReference type="AlphaFoldDB" id="A0A6A6QNU1"/>
<protein>
    <submittedName>
        <fullName evidence="2">Uncharacterized protein</fullName>
    </submittedName>
</protein>
<accession>A0A6A6QNU1</accession>
<reference evidence="2" key="1">
    <citation type="journal article" date="2020" name="Stud. Mycol.">
        <title>101 Dothideomycetes genomes: a test case for predicting lifestyles and emergence of pathogens.</title>
        <authorList>
            <person name="Haridas S."/>
            <person name="Albert R."/>
            <person name="Binder M."/>
            <person name="Bloem J."/>
            <person name="Labutti K."/>
            <person name="Salamov A."/>
            <person name="Andreopoulos B."/>
            <person name="Baker S."/>
            <person name="Barry K."/>
            <person name="Bills G."/>
            <person name="Bluhm B."/>
            <person name="Cannon C."/>
            <person name="Castanera R."/>
            <person name="Culley D."/>
            <person name="Daum C."/>
            <person name="Ezra D."/>
            <person name="Gonzalez J."/>
            <person name="Henrissat B."/>
            <person name="Kuo A."/>
            <person name="Liang C."/>
            <person name="Lipzen A."/>
            <person name="Lutzoni F."/>
            <person name="Magnuson J."/>
            <person name="Mondo S."/>
            <person name="Nolan M."/>
            <person name="Ohm R."/>
            <person name="Pangilinan J."/>
            <person name="Park H.-J."/>
            <person name="Ramirez L."/>
            <person name="Alfaro M."/>
            <person name="Sun H."/>
            <person name="Tritt A."/>
            <person name="Yoshinaga Y."/>
            <person name="Zwiers L.-H."/>
            <person name="Turgeon B."/>
            <person name="Goodwin S."/>
            <person name="Spatafora J."/>
            <person name="Crous P."/>
            <person name="Grigoriev I."/>
        </authorList>
    </citation>
    <scope>NUCLEOTIDE SEQUENCE</scope>
    <source>
        <strain evidence="2">CBS 269.34</strain>
    </source>
</reference>
<feature type="compositionally biased region" description="Basic and acidic residues" evidence="1">
    <location>
        <begin position="197"/>
        <end position="213"/>
    </location>
</feature>
<dbReference type="Proteomes" id="UP000799750">
    <property type="component" value="Unassembled WGS sequence"/>
</dbReference>
<feature type="region of interest" description="Disordered" evidence="1">
    <location>
        <begin position="147"/>
        <end position="257"/>
    </location>
</feature>
<organism evidence="2 3">
    <name type="scientific">Lophium mytilinum</name>
    <dbReference type="NCBI Taxonomy" id="390894"/>
    <lineage>
        <taxon>Eukaryota</taxon>
        <taxon>Fungi</taxon>
        <taxon>Dikarya</taxon>
        <taxon>Ascomycota</taxon>
        <taxon>Pezizomycotina</taxon>
        <taxon>Dothideomycetes</taxon>
        <taxon>Pleosporomycetidae</taxon>
        <taxon>Mytilinidiales</taxon>
        <taxon>Mytilinidiaceae</taxon>
        <taxon>Lophium</taxon>
    </lineage>
</organism>
<keyword evidence="3" id="KW-1185">Reference proteome</keyword>
<gene>
    <name evidence="2" type="ORF">BU16DRAFT_79329</name>
</gene>
<dbReference type="OrthoDB" id="4120989at2759"/>
<evidence type="ECO:0000256" key="1">
    <source>
        <dbReference type="SAM" id="MobiDB-lite"/>
    </source>
</evidence>
<feature type="compositionally biased region" description="Low complexity" evidence="1">
    <location>
        <begin position="242"/>
        <end position="254"/>
    </location>
</feature>
<evidence type="ECO:0000313" key="3">
    <source>
        <dbReference type="Proteomes" id="UP000799750"/>
    </source>
</evidence>
<proteinExistence type="predicted"/>
<feature type="compositionally biased region" description="Low complexity" evidence="1">
    <location>
        <begin position="169"/>
        <end position="179"/>
    </location>
</feature>
<evidence type="ECO:0000313" key="2">
    <source>
        <dbReference type="EMBL" id="KAF2493413.1"/>
    </source>
</evidence>
<dbReference type="EMBL" id="MU004192">
    <property type="protein sequence ID" value="KAF2493413.1"/>
    <property type="molecule type" value="Genomic_DNA"/>
</dbReference>